<dbReference type="GO" id="GO:0016818">
    <property type="term" value="F:hydrolase activity, acting on acid anhydrides, in phosphorus-containing anhydrides"/>
    <property type="evidence" value="ECO:0007669"/>
    <property type="project" value="InterPro"/>
</dbReference>
<keyword evidence="3" id="KW-0479">Metal-binding</keyword>
<comment type="cofactor">
    <cofactor evidence="2">
        <name>Mg(2+)</name>
        <dbReference type="ChEBI" id="CHEBI:18420"/>
    </cofactor>
</comment>
<keyword evidence="9" id="KW-1185">Reference proteome</keyword>
<evidence type="ECO:0000256" key="2">
    <source>
        <dbReference type="ARBA" id="ARBA00001946"/>
    </source>
</evidence>
<dbReference type="PANTHER" id="PTHR12318:SF0">
    <property type="entry name" value="ACYL-COENZYME A DIPHOSPHATASE NUDT19"/>
    <property type="match status" value="1"/>
</dbReference>
<dbReference type="AlphaFoldDB" id="G7H488"/>
<keyword evidence="5" id="KW-0460">Magnesium</keyword>
<dbReference type="InterPro" id="IPR000086">
    <property type="entry name" value="NUDIX_hydrolase_dom"/>
</dbReference>
<dbReference type="STRING" id="1073574.GOARA_061_01020"/>
<protein>
    <recommendedName>
        <fullName evidence="7">Nudix hydrolase domain-containing protein</fullName>
    </recommendedName>
</protein>
<organism evidence="8 9">
    <name type="scientific">Gordonia araii NBRC 100433</name>
    <dbReference type="NCBI Taxonomy" id="1073574"/>
    <lineage>
        <taxon>Bacteria</taxon>
        <taxon>Bacillati</taxon>
        <taxon>Actinomycetota</taxon>
        <taxon>Actinomycetes</taxon>
        <taxon>Mycobacteriales</taxon>
        <taxon>Gordoniaceae</taxon>
        <taxon>Gordonia</taxon>
    </lineage>
</organism>
<dbReference type="EMBL" id="BAEE01000061">
    <property type="protein sequence ID" value="GAB10663.1"/>
    <property type="molecule type" value="Genomic_DNA"/>
</dbReference>
<dbReference type="PANTHER" id="PTHR12318">
    <property type="entry name" value="TESTOSTERONE-REGULATED PROTEIN RP2"/>
    <property type="match status" value="1"/>
</dbReference>
<evidence type="ECO:0000313" key="8">
    <source>
        <dbReference type="EMBL" id="GAB10663.1"/>
    </source>
</evidence>
<accession>G7H488</accession>
<keyword evidence="4" id="KW-0378">Hydrolase</keyword>
<evidence type="ECO:0000256" key="4">
    <source>
        <dbReference type="ARBA" id="ARBA00022801"/>
    </source>
</evidence>
<dbReference type="OrthoDB" id="7183442at2"/>
<name>G7H488_9ACTN</name>
<dbReference type="Gene3D" id="3.90.79.10">
    <property type="entry name" value="Nucleoside Triphosphate Pyrophosphohydrolase"/>
    <property type="match status" value="1"/>
</dbReference>
<evidence type="ECO:0000256" key="6">
    <source>
        <dbReference type="ARBA" id="ARBA00023211"/>
    </source>
</evidence>
<evidence type="ECO:0000259" key="7">
    <source>
        <dbReference type="PROSITE" id="PS51462"/>
    </source>
</evidence>
<comment type="cofactor">
    <cofactor evidence="1">
        <name>Mn(2+)</name>
        <dbReference type="ChEBI" id="CHEBI:29035"/>
    </cofactor>
</comment>
<dbReference type="GO" id="GO:0046872">
    <property type="term" value="F:metal ion binding"/>
    <property type="evidence" value="ECO:0007669"/>
    <property type="project" value="UniProtKB-KW"/>
</dbReference>
<dbReference type="Proteomes" id="UP000035088">
    <property type="component" value="Unassembled WGS sequence"/>
</dbReference>
<reference evidence="8 9" key="1">
    <citation type="submission" date="2011-11" db="EMBL/GenBank/DDBJ databases">
        <title>Whole genome shotgun sequence of Gordonia araii NBRC 100433.</title>
        <authorList>
            <person name="Yoshida Y."/>
            <person name="Hosoyama A."/>
            <person name="Tsuchikane K."/>
            <person name="Katsumata H."/>
            <person name="Yamazaki S."/>
            <person name="Fujita N."/>
        </authorList>
    </citation>
    <scope>NUCLEOTIDE SEQUENCE [LARGE SCALE GENOMIC DNA]</scope>
    <source>
        <strain evidence="8 9">NBRC 100433</strain>
    </source>
</reference>
<dbReference type="SUPFAM" id="SSF55811">
    <property type="entry name" value="Nudix"/>
    <property type="match status" value="1"/>
</dbReference>
<keyword evidence="6" id="KW-0464">Manganese</keyword>
<comment type="caution">
    <text evidence="8">The sequence shown here is derived from an EMBL/GenBank/DDBJ whole genome shotgun (WGS) entry which is preliminary data.</text>
</comment>
<feature type="domain" description="Nudix hydrolase" evidence="7">
    <location>
        <begin position="18"/>
        <end position="227"/>
    </location>
</feature>
<evidence type="ECO:0000256" key="5">
    <source>
        <dbReference type="ARBA" id="ARBA00022842"/>
    </source>
</evidence>
<evidence type="ECO:0000313" key="9">
    <source>
        <dbReference type="Proteomes" id="UP000035088"/>
    </source>
</evidence>
<dbReference type="RefSeq" id="WP_007322738.1">
    <property type="nucleotide sequence ID" value="NZ_BAEE01000061.1"/>
</dbReference>
<dbReference type="InterPro" id="IPR015797">
    <property type="entry name" value="NUDIX_hydrolase-like_dom_sf"/>
</dbReference>
<evidence type="ECO:0000256" key="3">
    <source>
        <dbReference type="ARBA" id="ARBA00022723"/>
    </source>
</evidence>
<dbReference type="InterPro" id="IPR039121">
    <property type="entry name" value="NUDT19"/>
</dbReference>
<dbReference type="CDD" id="cd18870">
    <property type="entry name" value="NUDIX_AcylCoAdiphos_Nudt19"/>
    <property type="match status" value="1"/>
</dbReference>
<evidence type="ECO:0000256" key="1">
    <source>
        <dbReference type="ARBA" id="ARBA00001936"/>
    </source>
</evidence>
<sequence>MSDSPAPVSDGESAQAAPLRDASTVVLVRDGADGVDVFLQRRVKQMAFAGGMTVFPGGGVDERDAEADLAWEGPDIDWWAHHFSTTPVGAQQLVCAAVRETFEECGVLLVTHTDGSAPDVSALMPARAELESRALSFAEFLRRHELVLRADRLRPLAHWITPKIEKRRYDTRFFLAELPEGQDADAETSEVETAQWYSASQALADWSDGKHFLLPPTWSQLRELAAYRSVAELFGAKRDIKPIEPGTPNDDFEGLRFTNADEYFASMDPRARELFFSRPPG</sequence>
<proteinExistence type="predicted"/>
<dbReference type="PROSITE" id="PS51462">
    <property type="entry name" value="NUDIX"/>
    <property type="match status" value="1"/>
</dbReference>
<gene>
    <name evidence="8" type="ORF">GOARA_061_01020</name>
</gene>